<sequence length="378" mass="41395">MTRRKWQFLATAVCSLCLLVAATFYFAADSSPTSHQTMTAPTPAASAAPAKNQPDAPASQPGAPQTAGTDPEEEANPYEDEALKAHLMQVADLYAQNMAFPPFSRPIPKGADLNEFRADRSPSSTALPFELMNDETVRLSIDLDKYVYFSDELIPVAVTVISDKGVEASAMTVRLADRQGNVLMSKEVTDYRGQWLTALDTRRVRNDEWPEELQVQAVVTVSGEQLFVSTPIRYQSAVARLTGVQPSRVSGEYLVIPLDFSVQRPGYYFIGVNLYSQSTGEPLVHLEAEGPLGSPSAQLSLKAHIAALKVAGDEGPYLLNDVSITRAAEIGEAFDLYGMPDRSSFAVEGFEFGAFKDVPYEDPLQQERLEFLRSLGRL</sequence>
<feature type="compositionally biased region" description="Low complexity" evidence="1">
    <location>
        <begin position="37"/>
        <end position="50"/>
    </location>
</feature>
<gene>
    <name evidence="3" type="ORF">LPB19_08320</name>
</gene>
<accession>A0ABX7MY60</accession>
<evidence type="ECO:0000313" key="3">
    <source>
        <dbReference type="EMBL" id="QSP96365.1"/>
    </source>
</evidence>
<dbReference type="EMBL" id="CP071247">
    <property type="protein sequence ID" value="QSP96365.1"/>
    <property type="molecule type" value="Genomic_DNA"/>
</dbReference>
<feature type="region of interest" description="Disordered" evidence="1">
    <location>
        <begin position="31"/>
        <end position="75"/>
    </location>
</feature>
<reference evidence="3 4" key="1">
    <citation type="submission" date="2021-03" db="EMBL/GenBank/DDBJ databases">
        <title>Genome sequencing of Marinobacter sp. LPB0319.</title>
        <authorList>
            <person name="Kim J."/>
        </authorList>
    </citation>
    <scope>NUCLEOTIDE SEQUENCE [LARGE SCALE GENOMIC DNA]</scope>
    <source>
        <strain evidence="3 4">LPB0319</strain>
    </source>
</reference>
<name>A0ABX7MY60_9GAMM</name>
<keyword evidence="4" id="KW-1185">Reference proteome</keyword>
<organism evidence="3 4">
    <name type="scientific">Marinobacter salinisoli</name>
    <dbReference type="NCBI Taxonomy" id="2769486"/>
    <lineage>
        <taxon>Bacteria</taxon>
        <taxon>Pseudomonadati</taxon>
        <taxon>Pseudomonadota</taxon>
        <taxon>Gammaproteobacteria</taxon>
        <taxon>Pseudomonadales</taxon>
        <taxon>Marinobacteraceae</taxon>
        <taxon>Marinobacter</taxon>
    </lineage>
</organism>
<dbReference type="Proteomes" id="UP000663555">
    <property type="component" value="Chromosome"/>
</dbReference>
<feature type="signal peptide" evidence="2">
    <location>
        <begin position="1"/>
        <end position="27"/>
    </location>
</feature>
<keyword evidence="2" id="KW-0732">Signal</keyword>
<evidence type="ECO:0000256" key="1">
    <source>
        <dbReference type="SAM" id="MobiDB-lite"/>
    </source>
</evidence>
<dbReference type="RefSeq" id="WP_206645592.1">
    <property type="nucleotide sequence ID" value="NZ_CP071247.1"/>
</dbReference>
<evidence type="ECO:0000256" key="2">
    <source>
        <dbReference type="SAM" id="SignalP"/>
    </source>
</evidence>
<feature type="chain" id="PRO_5045265754" evidence="2">
    <location>
        <begin position="28"/>
        <end position="378"/>
    </location>
</feature>
<protein>
    <submittedName>
        <fullName evidence="3">Uncharacterized protein</fullName>
    </submittedName>
</protein>
<evidence type="ECO:0000313" key="4">
    <source>
        <dbReference type="Proteomes" id="UP000663555"/>
    </source>
</evidence>
<proteinExistence type="predicted"/>